<name>A0ABD3JAI7_EUCGL</name>
<keyword evidence="3" id="KW-0949">S-adenosyl-L-methionine</keyword>
<dbReference type="InterPro" id="IPR029063">
    <property type="entry name" value="SAM-dependent_MTases_sf"/>
</dbReference>
<dbReference type="PANTHER" id="PTHR11746">
    <property type="entry name" value="O-METHYLTRANSFERASE"/>
    <property type="match status" value="1"/>
</dbReference>
<protein>
    <submittedName>
        <fullName evidence="8">Uncharacterized protein</fullName>
    </submittedName>
</protein>
<dbReference type="SUPFAM" id="SSF46785">
    <property type="entry name" value="Winged helix' DNA-binding domain"/>
    <property type="match status" value="1"/>
</dbReference>
<evidence type="ECO:0000313" key="8">
    <source>
        <dbReference type="EMBL" id="KAL3724355.1"/>
    </source>
</evidence>
<organism evidence="8 9">
    <name type="scientific">Eucalyptus globulus</name>
    <name type="common">Tasmanian blue gum</name>
    <dbReference type="NCBI Taxonomy" id="34317"/>
    <lineage>
        <taxon>Eukaryota</taxon>
        <taxon>Viridiplantae</taxon>
        <taxon>Streptophyta</taxon>
        <taxon>Embryophyta</taxon>
        <taxon>Tracheophyta</taxon>
        <taxon>Spermatophyta</taxon>
        <taxon>Magnoliopsida</taxon>
        <taxon>eudicotyledons</taxon>
        <taxon>Gunneridae</taxon>
        <taxon>Pentapetalae</taxon>
        <taxon>rosids</taxon>
        <taxon>malvids</taxon>
        <taxon>Myrtales</taxon>
        <taxon>Myrtaceae</taxon>
        <taxon>Myrtoideae</taxon>
        <taxon>Eucalypteae</taxon>
        <taxon>Eucalyptus</taxon>
    </lineage>
</organism>
<dbReference type="Gene3D" id="3.40.50.150">
    <property type="entry name" value="Vaccinia Virus protein VP39"/>
    <property type="match status" value="1"/>
</dbReference>
<dbReference type="Proteomes" id="UP001634007">
    <property type="component" value="Unassembled WGS sequence"/>
</dbReference>
<evidence type="ECO:0000256" key="5">
    <source>
        <dbReference type="SAM" id="MobiDB-lite"/>
    </source>
</evidence>
<evidence type="ECO:0000256" key="2">
    <source>
        <dbReference type="ARBA" id="ARBA00022679"/>
    </source>
</evidence>
<keyword evidence="2" id="KW-0808">Transferase</keyword>
<evidence type="ECO:0000259" key="6">
    <source>
        <dbReference type="Pfam" id="PF00891"/>
    </source>
</evidence>
<dbReference type="GO" id="GO:0032259">
    <property type="term" value="P:methylation"/>
    <property type="evidence" value="ECO:0007669"/>
    <property type="project" value="UniProtKB-KW"/>
</dbReference>
<comment type="caution">
    <text evidence="8">The sequence shown here is derived from an EMBL/GenBank/DDBJ whole genome shotgun (WGS) entry which is preliminary data.</text>
</comment>
<dbReference type="GO" id="GO:0008168">
    <property type="term" value="F:methyltransferase activity"/>
    <property type="evidence" value="ECO:0007669"/>
    <property type="project" value="UniProtKB-KW"/>
</dbReference>
<dbReference type="AlphaFoldDB" id="A0ABD3JAI7"/>
<dbReference type="PIRSF" id="PIRSF005739">
    <property type="entry name" value="O-mtase"/>
    <property type="match status" value="1"/>
</dbReference>
<evidence type="ECO:0000313" key="9">
    <source>
        <dbReference type="Proteomes" id="UP001634007"/>
    </source>
</evidence>
<evidence type="ECO:0000256" key="4">
    <source>
        <dbReference type="PIRSR" id="PIRSR005739-1"/>
    </source>
</evidence>
<dbReference type="InterPro" id="IPR036388">
    <property type="entry name" value="WH-like_DNA-bd_sf"/>
</dbReference>
<dbReference type="InterPro" id="IPR001077">
    <property type="entry name" value="COMT_C"/>
</dbReference>
<accession>A0ABD3JAI7</accession>
<evidence type="ECO:0000256" key="3">
    <source>
        <dbReference type="ARBA" id="ARBA00022691"/>
    </source>
</evidence>
<dbReference type="EMBL" id="JBJKBG010000008">
    <property type="protein sequence ID" value="KAL3724355.1"/>
    <property type="molecule type" value="Genomic_DNA"/>
</dbReference>
<gene>
    <name evidence="8" type="ORF">ACJRO7_029517</name>
</gene>
<evidence type="ECO:0000256" key="1">
    <source>
        <dbReference type="ARBA" id="ARBA00022603"/>
    </source>
</evidence>
<reference evidence="8 9" key="1">
    <citation type="submission" date="2024-11" db="EMBL/GenBank/DDBJ databases">
        <title>Chromosome-level genome assembly of Eucalyptus globulus Labill. provides insights into its genome evolution.</title>
        <authorList>
            <person name="Li X."/>
        </authorList>
    </citation>
    <scope>NUCLEOTIDE SEQUENCE [LARGE SCALE GENOMIC DNA]</scope>
    <source>
        <strain evidence="8">CL2024</strain>
        <tissue evidence="8">Fresh tender leaves</tissue>
    </source>
</reference>
<keyword evidence="1" id="KW-0489">Methyltransferase</keyword>
<dbReference type="PROSITE" id="PS51683">
    <property type="entry name" value="SAM_OMT_II"/>
    <property type="match status" value="1"/>
</dbReference>
<sequence>MSLDETLAVTTAQEDEEYLFAFKQNMISCVPLVLKATIELGILKILFESSAQLSPTQIASRLSIKNPDAGGTIDRILRLLASFSFLSCTLTQDKAGRPERMYGLGPLSKYYVNQRSGPRFPKLGTDSPGPVPGSTLEPDRTGNRSPLSMAPWLLLIFDEVSLRLWFYLKDAVIQGEGDPFKLANDATLFDYTGTDPRYNNHFNNAMKCMSTIFMGKIMNTYHGFENAKTVVDVGGGVGECLKLILSKHPHLRGINFDLPHVVKNGLSYPGLEHVGGSFVDDPIPKGDILLAKWQFHSFTDEFVIQLLKKCWNALPASGKVVIIDPVSPEYPGTDLVTRATFTSDMVMLALPPGGKDRTLWEVEVVARAAGFSSPKVSCQVLNMWALELFKTA</sequence>
<dbReference type="Pfam" id="PF08100">
    <property type="entry name" value="Dimerisation"/>
    <property type="match status" value="1"/>
</dbReference>
<dbReference type="Pfam" id="PF00891">
    <property type="entry name" value="Methyltransf_2"/>
    <property type="match status" value="1"/>
</dbReference>
<feature type="region of interest" description="Disordered" evidence="5">
    <location>
        <begin position="121"/>
        <end position="143"/>
    </location>
</feature>
<dbReference type="InterPro" id="IPR012967">
    <property type="entry name" value="COMT_dimerisation"/>
</dbReference>
<dbReference type="FunFam" id="1.10.10.10:FF:000357">
    <property type="entry name" value="Caffeic acid 3-O-methyltransferase"/>
    <property type="match status" value="1"/>
</dbReference>
<proteinExistence type="predicted"/>
<feature type="domain" description="O-methyltransferase C-terminal" evidence="6">
    <location>
        <begin position="165"/>
        <end position="372"/>
    </location>
</feature>
<dbReference type="InterPro" id="IPR016461">
    <property type="entry name" value="COMT-like"/>
</dbReference>
<keyword evidence="9" id="KW-1185">Reference proteome</keyword>
<feature type="domain" description="O-methyltransferase dimerisation" evidence="7">
    <location>
        <begin position="29"/>
        <end position="113"/>
    </location>
</feature>
<dbReference type="InterPro" id="IPR036390">
    <property type="entry name" value="WH_DNA-bd_sf"/>
</dbReference>
<feature type="active site" description="Proton acceptor" evidence="4">
    <location>
        <position position="296"/>
    </location>
</feature>
<dbReference type="Gene3D" id="1.10.10.10">
    <property type="entry name" value="Winged helix-like DNA-binding domain superfamily/Winged helix DNA-binding domain"/>
    <property type="match status" value="2"/>
</dbReference>
<evidence type="ECO:0000259" key="7">
    <source>
        <dbReference type="Pfam" id="PF08100"/>
    </source>
</evidence>
<dbReference type="SUPFAM" id="SSF53335">
    <property type="entry name" value="S-adenosyl-L-methionine-dependent methyltransferases"/>
    <property type="match status" value="1"/>
</dbReference>